<feature type="transmembrane region" description="Helical" evidence="2">
    <location>
        <begin position="328"/>
        <end position="349"/>
    </location>
</feature>
<keyword evidence="2" id="KW-0812">Transmembrane</keyword>
<evidence type="ECO:0000313" key="4">
    <source>
        <dbReference type="Proteomes" id="UP000632289"/>
    </source>
</evidence>
<keyword evidence="2" id="KW-1133">Transmembrane helix</keyword>
<dbReference type="RefSeq" id="WP_191210325.1">
    <property type="nucleotide sequence ID" value="NZ_BAABKL010000050.1"/>
</dbReference>
<feature type="compositionally biased region" description="Pro residues" evidence="1">
    <location>
        <begin position="141"/>
        <end position="154"/>
    </location>
</feature>
<comment type="caution">
    <text evidence="3">The sequence shown here is derived from an EMBL/GenBank/DDBJ whole genome shotgun (WGS) entry which is preliminary data.</text>
</comment>
<name>A0A927IBL0_9ACTN</name>
<evidence type="ECO:0000313" key="3">
    <source>
        <dbReference type="EMBL" id="MBD3933043.1"/>
    </source>
</evidence>
<feature type="region of interest" description="Disordered" evidence="1">
    <location>
        <begin position="351"/>
        <end position="378"/>
    </location>
</feature>
<dbReference type="AlphaFoldDB" id="A0A927IBL0"/>
<dbReference type="EMBL" id="JACXYU010000007">
    <property type="protein sequence ID" value="MBD3933043.1"/>
    <property type="molecule type" value="Genomic_DNA"/>
</dbReference>
<keyword evidence="4" id="KW-1185">Reference proteome</keyword>
<feature type="compositionally biased region" description="Pro residues" evidence="1">
    <location>
        <begin position="297"/>
        <end position="311"/>
    </location>
</feature>
<feature type="compositionally biased region" description="Low complexity" evidence="1">
    <location>
        <begin position="256"/>
        <end position="296"/>
    </location>
</feature>
<feature type="region of interest" description="Disordered" evidence="1">
    <location>
        <begin position="1"/>
        <end position="323"/>
    </location>
</feature>
<evidence type="ECO:0000256" key="2">
    <source>
        <dbReference type="SAM" id="Phobius"/>
    </source>
</evidence>
<feature type="compositionally biased region" description="Pro residues" evidence="1">
    <location>
        <begin position="85"/>
        <end position="97"/>
    </location>
</feature>
<protein>
    <submittedName>
        <fullName evidence="3">Uncharacterized protein</fullName>
    </submittedName>
</protein>
<proteinExistence type="predicted"/>
<reference evidence="3" key="1">
    <citation type="submission" date="2020-09" db="EMBL/GenBank/DDBJ databases">
        <title>Secondary metabolite and genome analysis of marine Streptomyces chumphonensis KK1-2T.</title>
        <authorList>
            <person name="Phongsopitanun W."/>
            <person name="Kanchanasin P."/>
            <person name="Pittayakhajonwut P."/>
            <person name="Suwanborirux K."/>
            <person name="Tanasupawat S."/>
        </authorList>
    </citation>
    <scope>NUCLEOTIDE SEQUENCE</scope>
    <source>
        <strain evidence="3">KK1-2</strain>
    </source>
</reference>
<gene>
    <name evidence="3" type="ORF">IF129_15970</name>
</gene>
<keyword evidence="2" id="KW-0472">Membrane</keyword>
<feature type="compositionally biased region" description="Low complexity" evidence="1">
    <location>
        <begin position="36"/>
        <end position="51"/>
    </location>
</feature>
<feature type="compositionally biased region" description="Basic and acidic residues" evidence="1">
    <location>
        <begin position="1"/>
        <end position="13"/>
    </location>
</feature>
<feature type="compositionally biased region" description="Low complexity" evidence="1">
    <location>
        <begin position="209"/>
        <end position="219"/>
    </location>
</feature>
<feature type="compositionally biased region" description="Low complexity" evidence="1">
    <location>
        <begin position="172"/>
        <end position="190"/>
    </location>
</feature>
<sequence length="527" mass="53246">MTAHSGHGDEPREGVVLPSNSEPWPPRTEEHAQSAPPTGGQPWGQPWGPSAAVPPPPPAHLPPAPAGPPPPAPGAGAADETQLMPPHPGVQPAPPHQGVPGPADATQVLPPLPSGGAPSYGGPPPPHHGAPGPADETQLLPPQPSYGGSPPPHRGVPGPADETQLLPPQGVPAPGADAASSAAAQGGPESTQQLRRVPAQQRAGRHRAQPPAQQSAQPPAQQPPPGKPFGIRPGAPEDRQPPAEFDSLFRPADGTAAVAPERPAAPGRAGYGYPQPRSGYGYPQQAGGPHPGHAQPPGGPAGPGGPGPGGPQGPEEPYGTEGRRRNPLLVVAAAALVIVAAGLAVGVALSGGDEEPVEEPGRSAAPSAEPEEPAGDTAAEQARALDALLADSNNSRDAVISSVENIKECTKLGKAAEDLRDAAGQRNDLVDRLDELDLDRLPDHEALTEQLTAAWKASAEADDHYAQWADDVAGSGGCPGGEARTTEALGAGNRSSGEATAAKKEAAALWNPIAREHGLSERQPTQL</sequence>
<accession>A0A927IBL0</accession>
<organism evidence="3 4">
    <name type="scientific">Streptomyces chumphonensis</name>
    <dbReference type="NCBI Taxonomy" id="1214925"/>
    <lineage>
        <taxon>Bacteria</taxon>
        <taxon>Bacillati</taxon>
        <taxon>Actinomycetota</taxon>
        <taxon>Actinomycetes</taxon>
        <taxon>Kitasatosporales</taxon>
        <taxon>Streptomycetaceae</taxon>
        <taxon>Streptomyces</taxon>
    </lineage>
</organism>
<feature type="compositionally biased region" description="Pro residues" evidence="1">
    <location>
        <begin position="52"/>
        <end position="73"/>
    </location>
</feature>
<feature type="region of interest" description="Disordered" evidence="1">
    <location>
        <begin position="476"/>
        <end position="504"/>
    </location>
</feature>
<dbReference type="Proteomes" id="UP000632289">
    <property type="component" value="Unassembled WGS sequence"/>
</dbReference>
<evidence type="ECO:0000256" key="1">
    <source>
        <dbReference type="SAM" id="MobiDB-lite"/>
    </source>
</evidence>